<evidence type="ECO:0000313" key="10">
    <source>
        <dbReference type="Proteomes" id="UP000260823"/>
    </source>
</evidence>
<comment type="caution">
    <text evidence="7">Lacks conserved residue(s) required for the propagation of feature annotation.</text>
</comment>
<keyword evidence="10" id="KW-1185">Reference proteome</keyword>
<sequence>MRKALITGITGQDGAYLAEFLLKKGYEVHGVKRRASSLNTDRVDHLYQDPHETGVRLHLHYGDLTDSTNLIRIIQEVQPDEIYNLGAQSHVKVSFDTPEYTANADGIGVLRILEAIRLLGLTKKTRLYQASTSELYGLVQVVPQSETTPFYPRSPYAVAKLYGYWIIVNYREAYGMYACNGILFNHESPVRGETFVTRKITRAVSKIALGLQSTLYVGNLSAQRDWGHAKDYVEAMWLMLQQDKPEDFVIATGVTTTVREFIKMAFAELGVTIEFSGRDQFEKGVIIDVDESTVAVLGLNTSVLAPGQTVVKVDAKYFRPTEVELLIGDPSKAHRELGWQPKYDLQALVEDMVKADLHLAKKDECLRAGGFKTLNYFE</sequence>
<reference evidence="9 10" key="1">
    <citation type="submission" date="2018-08" db="EMBL/GenBank/DDBJ databases">
        <title>Mucilaginibacter terrae sp. nov., isolated from manganese diggings.</title>
        <authorList>
            <person name="Huang Y."/>
            <person name="Zhou Z."/>
        </authorList>
    </citation>
    <scope>NUCLEOTIDE SEQUENCE [LARGE SCALE GENOMIC DNA]</scope>
    <source>
        <strain evidence="9 10">ZH6</strain>
    </source>
</reference>
<comment type="cofactor">
    <cofactor evidence="2 7">
        <name>NADP(+)</name>
        <dbReference type="ChEBI" id="CHEBI:58349"/>
    </cofactor>
</comment>
<evidence type="ECO:0000259" key="8">
    <source>
        <dbReference type="Pfam" id="PF16363"/>
    </source>
</evidence>
<dbReference type="AlphaFoldDB" id="A0A3E2NLB6"/>
<dbReference type="InterPro" id="IPR016040">
    <property type="entry name" value="NAD(P)-bd_dom"/>
</dbReference>
<organism evidence="9 10">
    <name type="scientific">Mucilaginibacter terrenus</name>
    <dbReference type="NCBI Taxonomy" id="2482727"/>
    <lineage>
        <taxon>Bacteria</taxon>
        <taxon>Pseudomonadati</taxon>
        <taxon>Bacteroidota</taxon>
        <taxon>Sphingobacteriia</taxon>
        <taxon>Sphingobacteriales</taxon>
        <taxon>Sphingobacteriaceae</taxon>
        <taxon>Mucilaginibacter</taxon>
    </lineage>
</organism>
<dbReference type="InterPro" id="IPR036291">
    <property type="entry name" value="NAD(P)-bd_dom_sf"/>
</dbReference>
<dbReference type="Proteomes" id="UP000260823">
    <property type="component" value="Unassembled WGS sequence"/>
</dbReference>
<evidence type="ECO:0000256" key="7">
    <source>
        <dbReference type="HAMAP-Rule" id="MF_00955"/>
    </source>
</evidence>
<keyword evidence="7" id="KW-0521">NADP</keyword>
<evidence type="ECO:0000256" key="2">
    <source>
        <dbReference type="ARBA" id="ARBA00001937"/>
    </source>
</evidence>
<dbReference type="RefSeq" id="WP_117384606.1">
    <property type="nucleotide sequence ID" value="NZ_QWDE01000004.1"/>
</dbReference>
<dbReference type="EC" id="4.2.1.47" evidence="4 7"/>
<dbReference type="Gene3D" id="3.40.50.720">
    <property type="entry name" value="NAD(P)-binding Rossmann-like Domain"/>
    <property type="match status" value="1"/>
</dbReference>
<dbReference type="Pfam" id="PF16363">
    <property type="entry name" value="GDP_Man_Dehyd"/>
    <property type="match status" value="1"/>
</dbReference>
<dbReference type="SUPFAM" id="SSF51735">
    <property type="entry name" value="NAD(P)-binding Rossmann-fold domains"/>
    <property type="match status" value="1"/>
</dbReference>
<evidence type="ECO:0000256" key="5">
    <source>
        <dbReference type="ARBA" id="ARBA00023239"/>
    </source>
</evidence>
<dbReference type="NCBIfam" id="TIGR01472">
    <property type="entry name" value="gmd"/>
    <property type="match status" value="1"/>
</dbReference>
<comment type="function">
    <text evidence="6 7">Catalyzes the conversion of GDP-D-mannose to GDP-4-dehydro-6-deoxy-D-mannose.</text>
</comment>
<dbReference type="EMBL" id="QWDE01000004">
    <property type="protein sequence ID" value="RFZ81786.1"/>
    <property type="molecule type" value="Genomic_DNA"/>
</dbReference>
<proteinExistence type="inferred from homology"/>
<comment type="caution">
    <text evidence="9">The sequence shown here is derived from an EMBL/GenBank/DDBJ whole genome shotgun (WGS) entry which is preliminary data.</text>
</comment>
<evidence type="ECO:0000256" key="1">
    <source>
        <dbReference type="ARBA" id="ARBA00000188"/>
    </source>
</evidence>
<comment type="catalytic activity">
    <reaction evidence="1 7">
        <text>GDP-alpha-D-mannose = GDP-4-dehydro-alpha-D-rhamnose + H2O</text>
        <dbReference type="Rhea" id="RHEA:23820"/>
        <dbReference type="ChEBI" id="CHEBI:15377"/>
        <dbReference type="ChEBI" id="CHEBI:57527"/>
        <dbReference type="ChEBI" id="CHEBI:57964"/>
        <dbReference type="EC" id="4.2.1.47"/>
    </reaction>
</comment>
<dbReference type="GO" id="GO:0008446">
    <property type="term" value="F:GDP-mannose 4,6-dehydratase activity"/>
    <property type="evidence" value="ECO:0007669"/>
    <property type="project" value="UniProtKB-UniRule"/>
</dbReference>
<gene>
    <name evidence="7 9" type="primary">gmd</name>
    <name evidence="9" type="ORF">DYU05_18365</name>
</gene>
<evidence type="ECO:0000256" key="3">
    <source>
        <dbReference type="ARBA" id="ARBA00009263"/>
    </source>
</evidence>
<dbReference type="GO" id="GO:0042351">
    <property type="term" value="P:'de novo' GDP-L-fucose biosynthetic process"/>
    <property type="evidence" value="ECO:0007669"/>
    <property type="project" value="TreeGrafter"/>
</dbReference>
<name>A0A3E2NLB6_9SPHI</name>
<protein>
    <recommendedName>
        <fullName evidence="4 7">GDP-mannose 4,6-dehydratase</fullName>
        <ecNumber evidence="4 7">4.2.1.47</ecNumber>
    </recommendedName>
    <alternativeName>
        <fullName evidence="7">GDP-D-mannose dehydratase</fullName>
    </alternativeName>
</protein>
<dbReference type="PANTHER" id="PTHR43715">
    <property type="entry name" value="GDP-MANNOSE 4,6-DEHYDRATASE"/>
    <property type="match status" value="1"/>
</dbReference>
<dbReference type="Gene3D" id="3.90.25.10">
    <property type="entry name" value="UDP-galactose 4-epimerase, domain 1"/>
    <property type="match status" value="1"/>
</dbReference>
<dbReference type="OrthoDB" id="9779041at2"/>
<keyword evidence="5 7" id="KW-0456">Lyase</keyword>
<feature type="domain" description="NAD(P)-binding" evidence="8">
    <location>
        <begin position="5"/>
        <end position="352"/>
    </location>
</feature>
<dbReference type="FunFam" id="3.40.50.720:FF:000924">
    <property type="entry name" value="GDP-mannose 4,6 dehydratase"/>
    <property type="match status" value="1"/>
</dbReference>
<evidence type="ECO:0000313" key="9">
    <source>
        <dbReference type="EMBL" id="RFZ81786.1"/>
    </source>
</evidence>
<dbReference type="HAMAP" id="MF_00955">
    <property type="entry name" value="GDP_Man_dehydratase"/>
    <property type="match status" value="1"/>
</dbReference>
<dbReference type="GO" id="GO:0070401">
    <property type="term" value="F:NADP+ binding"/>
    <property type="evidence" value="ECO:0007669"/>
    <property type="project" value="UniProtKB-UniRule"/>
</dbReference>
<accession>A0A3E2NLB6</accession>
<dbReference type="CDD" id="cd05260">
    <property type="entry name" value="GDP_MD_SDR_e"/>
    <property type="match status" value="1"/>
</dbReference>
<dbReference type="PANTHER" id="PTHR43715:SF1">
    <property type="entry name" value="GDP-MANNOSE 4,6 DEHYDRATASE"/>
    <property type="match status" value="1"/>
</dbReference>
<comment type="similarity">
    <text evidence="3 7">Belongs to the NAD(P)-dependent epimerase/dehydratase family. GDP-mannose 4,6-dehydratase subfamily.</text>
</comment>
<evidence type="ECO:0000256" key="4">
    <source>
        <dbReference type="ARBA" id="ARBA00011989"/>
    </source>
</evidence>
<evidence type="ECO:0000256" key="6">
    <source>
        <dbReference type="ARBA" id="ARBA00059383"/>
    </source>
</evidence>
<dbReference type="InterPro" id="IPR006368">
    <property type="entry name" value="GDP_Man_deHydtase"/>
</dbReference>